<comment type="subcellular location">
    <subcellularLocation>
        <location evidence="6">Cytoplasm</location>
    </subcellularLocation>
</comment>
<feature type="binding site" evidence="6">
    <location>
        <position position="92"/>
    </location>
    <ligand>
        <name>S-adenosyl-L-methionine</name>
        <dbReference type="ChEBI" id="CHEBI:59789"/>
    </ligand>
</feature>
<reference evidence="8 9" key="1">
    <citation type="submission" date="2015-10" db="EMBL/GenBank/DDBJ databases">
        <title>Transcriptomic analysis of a linuron degrading triple-species bacterial consortium.</title>
        <authorList>
            <person name="Albers P."/>
        </authorList>
    </citation>
    <scope>NUCLEOTIDE SEQUENCE [LARGE SCALE GENOMIC DNA]</scope>
    <source>
        <strain evidence="8 9">WDL6</strain>
    </source>
</reference>
<evidence type="ECO:0000256" key="5">
    <source>
        <dbReference type="ARBA" id="ARBA00022691"/>
    </source>
</evidence>
<dbReference type="FunFam" id="1.10.150.170:FF:000003">
    <property type="entry name" value="Ribosomal RNA small subunit methyltransferase H"/>
    <property type="match status" value="1"/>
</dbReference>
<comment type="catalytic activity">
    <reaction evidence="6">
        <text>cytidine(1402) in 16S rRNA + S-adenosyl-L-methionine = N(4)-methylcytidine(1402) in 16S rRNA + S-adenosyl-L-homocysteine + H(+)</text>
        <dbReference type="Rhea" id="RHEA:42928"/>
        <dbReference type="Rhea" id="RHEA-COMP:10286"/>
        <dbReference type="Rhea" id="RHEA-COMP:10287"/>
        <dbReference type="ChEBI" id="CHEBI:15378"/>
        <dbReference type="ChEBI" id="CHEBI:57856"/>
        <dbReference type="ChEBI" id="CHEBI:59789"/>
        <dbReference type="ChEBI" id="CHEBI:74506"/>
        <dbReference type="ChEBI" id="CHEBI:82748"/>
        <dbReference type="EC" id="2.1.1.199"/>
    </reaction>
</comment>
<keyword evidence="5 6" id="KW-0949">S-adenosyl-L-methionine</keyword>
<keyword evidence="4 6" id="KW-0808">Transferase</keyword>
<organism evidence="8 9">
    <name type="scientific">Hyphomicrobium sulfonivorans</name>
    <dbReference type="NCBI Taxonomy" id="121290"/>
    <lineage>
        <taxon>Bacteria</taxon>
        <taxon>Pseudomonadati</taxon>
        <taxon>Pseudomonadota</taxon>
        <taxon>Alphaproteobacteria</taxon>
        <taxon>Hyphomicrobiales</taxon>
        <taxon>Hyphomicrobiaceae</taxon>
        <taxon>Hyphomicrobium</taxon>
    </lineage>
</organism>
<feature type="binding site" evidence="6">
    <location>
        <position position="120"/>
    </location>
    <ligand>
        <name>S-adenosyl-L-methionine</name>
        <dbReference type="ChEBI" id="CHEBI:59789"/>
    </ligand>
</feature>
<evidence type="ECO:0000256" key="3">
    <source>
        <dbReference type="ARBA" id="ARBA00022603"/>
    </source>
</evidence>
<dbReference type="SUPFAM" id="SSF81799">
    <property type="entry name" value="Putative methyltransferase TM0872, insert domain"/>
    <property type="match status" value="1"/>
</dbReference>
<evidence type="ECO:0000256" key="6">
    <source>
        <dbReference type="HAMAP-Rule" id="MF_01007"/>
    </source>
</evidence>
<comment type="caution">
    <text evidence="8">The sequence shown here is derived from an EMBL/GenBank/DDBJ whole genome shotgun (WGS) entry which is preliminary data.</text>
</comment>
<protein>
    <recommendedName>
        <fullName evidence="6">Ribosomal RNA small subunit methyltransferase H</fullName>
        <ecNumber evidence="6">2.1.1.199</ecNumber>
    </recommendedName>
    <alternativeName>
        <fullName evidence="6">16S rRNA m(4)C1402 methyltransferase</fullName>
    </alternativeName>
    <alternativeName>
        <fullName evidence="6">rRNA (cytosine-N(4)-)-methyltransferase RsmH</fullName>
    </alternativeName>
</protein>
<dbReference type="NCBIfam" id="TIGR00006">
    <property type="entry name" value="16S rRNA (cytosine(1402)-N(4))-methyltransferase RsmH"/>
    <property type="match status" value="1"/>
</dbReference>
<comment type="function">
    <text evidence="6">Specifically methylates the N4 position of cytidine in position 1402 (C1402) of 16S rRNA.</text>
</comment>
<evidence type="ECO:0000256" key="1">
    <source>
        <dbReference type="ARBA" id="ARBA00010396"/>
    </source>
</evidence>
<dbReference type="EMBL" id="LMTR01000093">
    <property type="protein sequence ID" value="KWT64301.1"/>
    <property type="molecule type" value="Genomic_DNA"/>
</dbReference>
<evidence type="ECO:0000313" key="9">
    <source>
        <dbReference type="Proteomes" id="UP000059074"/>
    </source>
</evidence>
<dbReference type="EC" id="2.1.1.199" evidence="6"/>
<name>A0A109B8S6_HYPSL</name>
<comment type="similarity">
    <text evidence="1 6">Belongs to the methyltransferase superfamily. RsmH family.</text>
</comment>
<proteinExistence type="inferred from homology"/>
<dbReference type="RefSeq" id="WP_068464771.1">
    <property type="nucleotide sequence ID" value="NZ_LMTR01000093.1"/>
</dbReference>
<keyword evidence="6" id="KW-0963">Cytoplasm</keyword>
<feature type="binding site" evidence="6">
    <location>
        <position position="65"/>
    </location>
    <ligand>
        <name>S-adenosyl-L-methionine</name>
        <dbReference type="ChEBI" id="CHEBI:59789"/>
    </ligand>
</feature>
<dbReference type="GO" id="GO:0071424">
    <property type="term" value="F:rRNA (cytosine-N4-)-methyltransferase activity"/>
    <property type="evidence" value="ECO:0007669"/>
    <property type="project" value="UniProtKB-UniRule"/>
</dbReference>
<dbReference type="HAMAP" id="MF_01007">
    <property type="entry name" value="16SrRNA_methyltr_H"/>
    <property type="match status" value="1"/>
</dbReference>
<evidence type="ECO:0000256" key="7">
    <source>
        <dbReference type="SAM" id="MobiDB-lite"/>
    </source>
</evidence>
<feature type="region of interest" description="Disordered" evidence="7">
    <location>
        <begin position="317"/>
        <end position="342"/>
    </location>
</feature>
<dbReference type="CDD" id="cd02440">
    <property type="entry name" value="AdoMet_MTases"/>
    <property type="match status" value="1"/>
</dbReference>
<dbReference type="STRING" id="121290.APY04_3313"/>
<evidence type="ECO:0000256" key="4">
    <source>
        <dbReference type="ARBA" id="ARBA00022679"/>
    </source>
</evidence>
<keyword evidence="9" id="KW-1185">Reference proteome</keyword>
<accession>A0A109B8S6</accession>
<dbReference type="GO" id="GO:0005737">
    <property type="term" value="C:cytoplasm"/>
    <property type="evidence" value="ECO:0007669"/>
    <property type="project" value="UniProtKB-SubCell"/>
</dbReference>
<keyword evidence="2 6" id="KW-0698">rRNA processing</keyword>
<dbReference type="AlphaFoldDB" id="A0A109B8S6"/>
<dbReference type="InterPro" id="IPR029063">
    <property type="entry name" value="SAM-dependent_MTases_sf"/>
</dbReference>
<dbReference type="PATRIC" id="fig|121290.4.peg.744"/>
<evidence type="ECO:0000256" key="2">
    <source>
        <dbReference type="ARBA" id="ARBA00022552"/>
    </source>
</evidence>
<dbReference type="Proteomes" id="UP000059074">
    <property type="component" value="Unassembled WGS sequence"/>
</dbReference>
<keyword evidence="3 6" id="KW-0489">Methyltransferase</keyword>
<dbReference type="PIRSF" id="PIRSF004486">
    <property type="entry name" value="MraW"/>
    <property type="match status" value="1"/>
</dbReference>
<dbReference type="GO" id="GO:0070475">
    <property type="term" value="P:rRNA base methylation"/>
    <property type="evidence" value="ECO:0007669"/>
    <property type="project" value="UniProtKB-UniRule"/>
</dbReference>
<dbReference type="InterPro" id="IPR002903">
    <property type="entry name" value="RsmH"/>
</dbReference>
<feature type="binding site" evidence="6">
    <location>
        <position position="113"/>
    </location>
    <ligand>
        <name>S-adenosyl-L-methionine</name>
        <dbReference type="ChEBI" id="CHEBI:59789"/>
    </ligand>
</feature>
<feature type="binding site" evidence="6">
    <location>
        <begin position="47"/>
        <end position="49"/>
    </location>
    <ligand>
        <name>S-adenosyl-L-methionine</name>
        <dbReference type="ChEBI" id="CHEBI:59789"/>
    </ligand>
</feature>
<dbReference type="InterPro" id="IPR023397">
    <property type="entry name" value="SAM-dep_MeTrfase_MraW_recog"/>
</dbReference>
<dbReference type="Gene3D" id="3.40.50.150">
    <property type="entry name" value="Vaccinia Virus protein VP39"/>
    <property type="match status" value="1"/>
</dbReference>
<gene>
    <name evidence="6" type="primary">rsmH</name>
    <name evidence="8" type="ORF">APY04_3313</name>
</gene>
<dbReference type="SUPFAM" id="SSF53335">
    <property type="entry name" value="S-adenosyl-L-methionine-dependent methyltransferases"/>
    <property type="match status" value="1"/>
</dbReference>
<evidence type="ECO:0000313" key="8">
    <source>
        <dbReference type="EMBL" id="KWT64301.1"/>
    </source>
</evidence>
<sequence>MTAGRGPGDRSTNPDRARHIPVLLAEVLEGLQPQDGGVYVDGTFGAGGYTRAILEAANCNVLALDRDPSAILGGQPLVREFGDRLTLVESRFSELEDVVREQGVAPVDGVVLDIGVSSMQLDQAERGFSFQSDGPLDMRMASSGLSAADVVNDAEEEDLANIIFRLGEERRSRAIARAIVRVRAEAPIETTRVLAETVSKAVGGRRGDDQHPATKTFQALRIYVNDELGELARAMAAAERCLKPGGRLVVVTFHSLEDRIVKRFMQERAGKEEGVSRHLPERKIKLQLPSFEIVNRRPLTASKAELEVNPRARSARLRAATRTDQPAWPLDEKRLAVPSTDD</sequence>
<dbReference type="OrthoDB" id="9806637at2"/>
<dbReference type="PANTHER" id="PTHR11265">
    <property type="entry name" value="S-ADENOSYL-METHYLTRANSFERASE MRAW"/>
    <property type="match status" value="1"/>
</dbReference>
<dbReference type="Pfam" id="PF01795">
    <property type="entry name" value="Methyltransf_5"/>
    <property type="match status" value="1"/>
</dbReference>
<dbReference type="Gene3D" id="1.10.150.170">
    <property type="entry name" value="Putative methyltransferase TM0872, insert domain"/>
    <property type="match status" value="1"/>
</dbReference>
<dbReference type="PANTHER" id="PTHR11265:SF0">
    <property type="entry name" value="12S RRNA N4-METHYLCYTIDINE METHYLTRANSFERASE"/>
    <property type="match status" value="1"/>
</dbReference>